<feature type="transmembrane region" description="Helical" evidence="10">
    <location>
        <begin position="37"/>
        <end position="59"/>
    </location>
</feature>
<dbReference type="Pfam" id="PF02472">
    <property type="entry name" value="ExbD"/>
    <property type="match status" value="1"/>
</dbReference>
<proteinExistence type="inferred from homology"/>
<keyword evidence="5 10" id="KW-1133">Transmembrane helix</keyword>
<keyword evidence="6 10" id="KW-0472">Membrane</keyword>
<keyword evidence="3" id="KW-1003">Cell membrane</keyword>
<keyword evidence="7" id="KW-0813">Transport</keyword>
<dbReference type="OrthoDB" id="5293926at2"/>
<evidence type="ECO:0000256" key="4">
    <source>
        <dbReference type="ARBA" id="ARBA00022692"/>
    </source>
</evidence>
<dbReference type="Gene3D" id="3.30.420.270">
    <property type="match status" value="1"/>
</dbReference>
<keyword evidence="4 7" id="KW-0812">Transmembrane</keyword>
<dbReference type="Proteomes" id="UP000197003">
    <property type="component" value="Chromosome"/>
</dbReference>
<evidence type="ECO:0000313" key="11">
    <source>
        <dbReference type="EMBL" id="ASD65002.1"/>
    </source>
</evidence>
<keyword evidence="8" id="KW-0175">Coiled coil</keyword>
<dbReference type="AlphaFoldDB" id="A0A1Z3NC04"/>
<feature type="coiled-coil region" evidence="8">
    <location>
        <begin position="101"/>
        <end position="128"/>
    </location>
</feature>
<sequence>MRKSLLENAASPKRSPMTESLTLSSGGKKKGLFRRELALALPLTSLIDAFSIIVIYLLIGTQNSGMETQIPNKMTLPSANHSQGVEKVTPILRIEKGSYFLDDKRVAANDLTNKLAELKKNTEEKELELMVQADTEMRYADLDPLLKAGSLAGIEKLKFAVVPGK</sequence>
<evidence type="ECO:0000313" key="12">
    <source>
        <dbReference type="Proteomes" id="UP000197003"/>
    </source>
</evidence>
<comment type="subcellular location">
    <subcellularLocation>
        <location evidence="1">Cell membrane</location>
        <topology evidence="1">Single-pass membrane protein</topology>
    </subcellularLocation>
    <subcellularLocation>
        <location evidence="7">Cell membrane</location>
        <topology evidence="7">Single-pass type II membrane protein</topology>
    </subcellularLocation>
</comment>
<gene>
    <name evidence="11" type="ORF">B9G79_16215</name>
</gene>
<dbReference type="EMBL" id="CP020946">
    <property type="protein sequence ID" value="ASD65002.1"/>
    <property type="molecule type" value="Genomic_DNA"/>
</dbReference>
<dbReference type="RefSeq" id="WP_088566422.1">
    <property type="nucleotide sequence ID" value="NZ_CP020946.1"/>
</dbReference>
<dbReference type="GO" id="GO:0015031">
    <property type="term" value="P:protein transport"/>
    <property type="evidence" value="ECO:0007669"/>
    <property type="project" value="UniProtKB-KW"/>
</dbReference>
<evidence type="ECO:0000256" key="7">
    <source>
        <dbReference type="RuleBase" id="RU003879"/>
    </source>
</evidence>
<organism evidence="11 12">
    <name type="scientific">Bdellovibrio bacteriovorus</name>
    <dbReference type="NCBI Taxonomy" id="959"/>
    <lineage>
        <taxon>Bacteria</taxon>
        <taxon>Pseudomonadati</taxon>
        <taxon>Bdellovibrionota</taxon>
        <taxon>Bdellovibrionia</taxon>
        <taxon>Bdellovibrionales</taxon>
        <taxon>Pseudobdellovibrionaceae</taxon>
        <taxon>Bdellovibrio</taxon>
    </lineage>
</organism>
<dbReference type="GO" id="GO:0022857">
    <property type="term" value="F:transmembrane transporter activity"/>
    <property type="evidence" value="ECO:0007669"/>
    <property type="project" value="InterPro"/>
</dbReference>
<protein>
    <submittedName>
        <fullName evidence="11">Biopolymer transporter ExbD</fullName>
    </submittedName>
</protein>
<evidence type="ECO:0000256" key="10">
    <source>
        <dbReference type="SAM" id="Phobius"/>
    </source>
</evidence>
<evidence type="ECO:0000256" key="9">
    <source>
        <dbReference type="SAM" id="MobiDB-lite"/>
    </source>
</evidence>
<name>A0A1Z3NC04_BDEBC</name>
<feature type="region of interest" description="Disordered" evidence="9">
    <location>
        <begin position="1"/>
        <end position="26"/>
    </location>
</feature>
<evidence type="ECO:0000256" key="8">
    <source>
        <dbReference type="SAM" id="Coils"/>
    </source>
</evidence>
<keyword evidence="7" id="KW-0653">Protein transport</keyword>
<evidence type="ECO:0000256" key="3">
    <source>
        <dbReference type="ARBA" id="ARBA00022475"/>
    </source>
</evidence>
<evidence type="ECO:0000256" key="5">
    <source>
        <dbReference type="ARBA" id="ARBA00022989"/>
    </source>
</evidence>
<reference evidence="11 12" key="1">
    <citation type="submission" date="2017-04" db="EMBL/GenBank/DDBJ databases">
        <title>Whole genome sequence of Bdellovibrio bacteriovorus strain SSB218315.</title>
        <authorList>
            <person name="Oyedara O."/>
            <person name="Rodriguez-Perez M.A."/>
        </authorList>
    </citation>
    <scope>NUCLEOTIDE SEQUENCE [LARGE SCALE GENOMIC DNA]</scope>
    <source>
        <strain evidence="11 12">SSB218315</strain>
    </source>
</reference>
<dbReference type="InterPro" id="IPR003400">
    <property type="entry name" value="ExbD"/>
</dbReference>
<evidence type="ECO:0000256" key="6">
    <source>
        <dbReference type="ARBA" id="ARBA00023136"/>
    </source>
</evidence>
<evidence type="ECO:0000256" key="1">
    <source>
        <dbReference type="ARBA" id="ARBA00004162"/>
    </source>
</evidence>
<accession>A0A1Z3NC04</accession>
<dbReference type="GO" id="GO:0005886">
    <property type="term" value="C:plasma membrane"/>
    <property type="evidence" value="ECO:0007669"/>
    <property type="project" value="UniProtKB-SubCell"/>
</dbReference>
<comment type="similarity">
    <text evidence="2 7">Belongs to the ExbD/TolR family.</text>
</comment>
<evidence type="ECO:0000256" key="2">
    <source>
        <dbReference type="ARBA" id="ARBA00005811"/>
    </source>
</evidence>